<reference evidence="1" key="1">
    <citation type="submission" date="2020-08" db="EMBL/GenBank/DDBJ databases">
        <title>Multicomponent nature underlies the extraordinary mechanical properties of spider dragline silk.</title>
        <authorList>
            <person name="Kono N."/>
            <person name="Nakamura H."/>
            <person name="Mori M."/>
            <person name="Yoshida Y."/>
            <person name="Ohtoshi R."/>
            <person name="Malay A.D."/>
            <person name="Moran D.A.P."/>
            <person name="Tomita M."/>
            <person name="Numata K."/>
            <person name="Arakawa K."/>
        </authorList>
    </citation>
    <scope>NUCLEOTIDE SEQUENCE</scope>
</reference>
<comment type="caution">
    <text evidence="1">The sequence shown here is derived from an EMBL/GenBank/DDBJ whole genome shotgun (WGS) entry which is preliminary data.</text>
</comment>
<dbReference type="AlphaFoldDB" id="A0A8X6R8C8"/>
<gene>
    <name evidence="1" type="ORF">NPIL_46201</name>
</gene>
<protein>
    <submittedName>
        <fullName evidence="1">Uncharacterized protein</fullName>
    </submittedName>
</protein>
<name>A0A8X6R8C8_NEPPI</name>
<dbReference type="Proteomes" id="UP000887013">
    <property type="component" value="Unassembled WGS sequence"/>
</dbReference>
<evidence type="ECO:0000313" key="1">
    <source>
        <dbReference type="EMBL" id="GFU61429.1"/>
    </source>
</evidence>
<keyword evidence="2" id="KW-1185">Reference proteome</keyword>
<dbReference type="EMBL" id="BMAW01040896">
    <property type="protein sequence ID" value="GFU61429.1"/>
    <property type="molecule type" value="Genomic_DNA"/>
</dbReference>
<proteinExistence type="predicted"/>
<evidence type="ECO:0000313" key="2">
    <source>
        <dbReference type="Proteomes" id="UP000887013"/>
    </source>
</evidence>
<organism evidence="1 2">
    <name type="scientific">Nephila pilipes</name>
    <name type="common">Giant wood spider</name>
    <name type="synonym">Nephila maculata</name>
    <dbReference type="NCBI Taxonomy" id="299642"/>
    <lineage>
        <taxon>Eukaryota</taxon>
        <taxon>Metazoa</taxon>
        <taxon>Ecdysozoa</taxon>
        <taxon>Arthropoda</taxon>
        <taxon>Chelicerata</taxon>
        <taxon>Arachnida</taxon>
        <taxon>Araneae</taxon>
        <taxon>Araneomorphae</taxon>
        <taxon>Entelegynae</taxon>
        <taxon>Araneoidea</taxon>
        <taxon>Nephilidae</taxon>
        <taxon>Nephila</taxon>
    </lineage>
</organism>
<sequence length="119" mass="13685">MISYMLCRVFFMKLVDFMNSGSQNPIFYKVHRYTKKASRLVLLYLWNAYEVKMALLCLSCKKNMMWPKNNSHSCDSYATINSQPSIFGGSDDAPDGASNTFSTRRDHSLIPFDDIAFTQ</sequence>
<accession>A0A8X6R8C8</accession>